<dbReference type="GO" id="GO:0015920">
    <property type="term" value="P:lipopolysaccharide transport"/>
    <property type="evidence" value="ECO:0007669"/>
    <property type="project" value="TreeGrafter"/>
</dbReference>
<feature type="transmembrane region" description="Helical" evidence="9">
    <location>
        <begin position="43"/>
        <end position="65"/>
    </location>
</feature>
<organism evidence="11 12">
    <name type="scientific">Candidatus Nephthysia bennettiae</name>
    <dbReference type="NCBI Taxonomy" id="3127016"/>
    <lineage>
        <taxon>Bacteria</taxon>
        <taxon>Bacillati</taxon>
        <taxon>Candidatus Dormiibacterota</taxon>
        <taxon>Candidatus Dormibacteria</taxon>
        <taxon>Candidatus Dormibacterales</taxon>
        <taxon>Candidatus Dormibacteraceae</taxon>
        <taxon>Candidatus Nephthysia</taxon>
    </lineage>
</organism>
<evidence type="ECO:0000256" key="4">
    <source>
        <dbReference type="ARBA" id="ARBA00022475"/>
    </source>
</evidence>
<evidence type="ECO:0000313" key="11">
    <source>
        <dbReference type="EMBL" id="MBJ7598278.1"/>
    </source>
</evidence>
<keyword evidence="4 9" id="KW-1003">Cell membrane</keyword>
<feature type="transmembrane region" description="Helical" evidence="9">
    <location>
        <begin position="186"/>
        <end position="207"/>
    </location>
</feature>
<dbReference type="PANTHER" id="PTHR30413">
    <property type="entry name" value="INNER MEMBRANE TRANSPORT PERMEASE"/>
    <property type="match status" value="1"/>
</dbReference>
<dbReference type="PROSITE" id="PS51012">
    <property type="entry name" value="ABC_TM2"/>
    <property type="match status" value="1"/>
</dbReference>
<dbReference type="GO" id="GO:0140359">
    <property type="term" value="F:ABC-type transporter activity"/>
    <property type="evidence" value="ECO:0007669"/>
    <property type="project" value="InterPro"/>
</dbReference>
<sequence>MTMGARAVSRPAPAPRVGETARYLNLVRELALSNFKLKYTGSVLGYLWSLFKPLMYFGVLYVIFVEFFHQRQPDFPLQLFVAIVLFTFFSECTATALGSIAGNAHLIRKANFPLSALVVANSVTALLTLAINLSLLVVVATPFGRLHLGLQSLAAPLLLVELYLFSLGVGMILASAYVFYRDLGHVWEVFLQVLLYGCGVVFPISVVPERFLRFFFLNPLAQIIEDFRHALVTQTGAPWTFHLVGPIFFVPLVFTVAVFVAGLLLFRRLAPLFAESL</sequence>
<evidence type="ECO:0000259" key="10">
    <source>
        <dbReference type="PROSITE" id="PS51012"/>
    </source>
</evidence>
<reference evidence="11" key="1">
    <citation type="submission" date="2020-10" db="EMBL/GenBank/DDBJ databases">
        <title>Ca. Dormibacterota MAGs.</title>
        <authorList>
            <person name="Montgomery K."/>
        </authorList>
    </citation>
    <scope>NUCLEOTIDE SEQUENCE [LARGE SCALE GENOMIC DNA]</scope>
    <source>
        <strain evidence="11">SC8812_S17_10</strain>
    </source>
</reference>
<evidence type="ECO:0000313" key="12">
    <source>
        <dbReference type="Proteomes" id="UP000612893"/>
    </source>
</evidence>
<evidence type="ECO:0000256" key="9">
    <source>
        <dbReference type="RuleBase" id="RU361157"/>
    </source>
</evidence>
<gene>
    <name evidence="11" type="ORF">JF922_09360</name>
</gene>
<keyword evidence="3 9" id="KW-0813">Transport</keyword>
<proteinExistence type="inferred from homology"/>
<keyword evidence="5" id="KW-0997">Cell inner membrane</keyword>
<feature type="transmembrane region" description="Helical" evidence="9">
    <location>
        <begin position="243"/>
        <end position="266"/>
    </location>
</feature>
<dbReference type="GO" id="GO:0043190">
    <property type="term" value="C:ATP-binding cassette (ABC) transporter complex"/>
    <property type="evidence" value="ECO:0007669"/>
    <property type="project" value="InterPro"/>
</dbReference>
<protein>
    <recommendedName>
        <fullName evidence="9">Transport permease protein</fullName>
    </recommendedName>
</protein>
<accession>A0A934N8S5</accession>
<feature type="transmembrane region" description="Helical" evidence="9">
    <location>
        <begin position="114"/>
        <end position="141"/>
    </location>
</feature>
<evidence type="ECO:0000256" key="7">
    <source>
        <dbReference type="ARBA" id="ARBA00022989"/>
    </source>
</evidence>
<evidence type="ECO:0000256" key="2">
    <source>
        <dbReference type="ARBA" id="ARBA00007783"/>
    </source>
</evidence>
<dbReference type="InterPro" id="IPR000412">
    <property type="entry name" value="ABC_2_transport"/>
</dbReference>
<feature type="domain" description="ABC transmembrane type-2" evidence="10">
    <location>
        <begin position="44"/>
        <end position="269"/>
    </location>
</feature>
<dbReference type="InterPro" id="IPR013525">
    <property type="entry name" value="ABC2_TM"/>
</dbReference>
<evidence type="ECO:0000256" key="6">
    <source>
        <dbReference type="ARBA" id="ARBA00022692"/>
    </source>
</evidence>
<keyword evidence="7 9" id="KW-1133">Transmembrane helix</keyword>
<evidence type="ECO:0000256" key="1">
    <source>
        <dbReference type="ARBA" id="ARBA00004429"/>
    </source>
</evidence>
<comment type="similarity">
    <text evidence="2 9">Belongs to the ABC-2 integral membrane protein family.</text>
</comment>
<keyword evidence="8 9" id="KW-0472">Membrane</keyword>
<dbReference type="Proteomes" id="UP000612893">
    <property type="component" value="Unassembled WGS sequence"/>
</dbReference>
<dbReference type="EMBL" id="JAEKNR010000101">
    <property type="protein sequence ID" value="MBJ7598278.1"/>
    <property type="molecule type" value="Genomic_DNA"/>
</dbReference>
<dbReference type="Pfam" id="PF01061">
    <property type="entry name" value="ABC2_membrane"/>
    <property type="match status" value="1"/>
</dbReference>
<name>A0A934N8S5_9BACT</name>
<dbReference type="AlphaFoldDB" id="A0A934N8S5"/>
<dbReference type="PANTHER" id="PTHR30413:SF8">
    <property type="entry name" value="TRANSPORT PERMEASE PROTEIN"/>
    <property type="match status" value="1"/>
</dbReference>
<evidence type="ECO:0000256" key="5">
    <source>
        <dbReference type="ARBA" id="ARBA00022519"/>
    </source>
</evidence>
<comment type="subcellular location">
    <subcellularLocation>
        <location evidence="1">Cell inner membrane</location>
        <topology evidence="1">Multi-pass membrane protein</topology>
    </subcellularLocation>
    <subcellularLocation>
        <location evidence="9">Cell membrane</location>
        <topology evidence="9">Multi-pass membrane protein</topology>
    </subcellularLocation>
</comment>
<feature type="transmembrane region" description="Helical" evidence="9">
    <location>
        <begin position="153"/>
        <end position="179"/>
    </location>
</feature>
<keyword evidence="12" id="KW-1185">Reference proteome</keyword>
<dbReference type="InterPro" id="IPR047817">
    <property type="entry name" value="ABC2_TM_bact-type"/>
</dbReference>
<evidence type="ECO:0000256" key="8">
    <source>
        <dbReference type="ARBA" id="ARBA00023136"/>
    </source>
</evidence>
<dbReference type="PRINTS" id="PR00164">
    <property type="entry name" value="ABC2TRNSPORT"/>
</dbReference>
<evidence type="ECO:0000256" key="3">
    <source>
        <dbReference type="ARBA" id="ARBA00022448"/>
    </source>
</evidence>
<comment type="caution">
    <text evidence="11">The sequence shown here is derived from an EMBL/GenBank/DDBJ whole genome shotgun (WGS) entry which is preliminary data.</text>
</comment>
<feature type="transmembrane region" description="Helical" evidence="9">
    <location>
        <begin position="77"/>
        <end position="102"/>
    </location>
</feature>
<keyword evidence="6 9" id="KW-0812">Transmembrane</keyword>